<accession>A0AAJ7RJM7</accession>
<protein>
    <submittedName>
        <fullName evidence="5 6">Trypsin-7-like</fullName>
    </submittedName>
</protein>
<feature type="domain" description="Peptidase S1" evidence="3">
    <location>
        <begin position="35"/>
        <end position="272"/>
    </location>
</feature>
<dbReference type="PRINTS" id="PR00722">
    <property type="entry name" value="CHYMOTRYPSIN"/>
</dbReference>
<keyword evidence="2" id="KW-0732">Signal</keyword>
<dbReference type="GeneID" id="107268771"/>
<dbReference type="CDD" id="cd00190">
    <property type="entry name" value="Tryp_SPc"/>
    <property type="match status" value="1"/>
</dbReference>
<dbReference type="RefSeq" id="XP_015597342.1">
    <property type="nucleotide sequence ID" value="XM_015741856.2"/>
</dbReference>
<evidence type="ECO:0000313" key="7">
    <source>
        <dbReference type="RefSeq" id="XP_024941819.1"/>
    </source>
</evidence>
<feature type="chain" id="PRO_5044709146" evidence="2">
    <location>
        <begin position="23"/>
        <end position="277"/>
    </location>
</feature>
<evidence type="ECO:0000313" key="5">
    <source>
        <dbReference type="RefSeq" id="XP_015597342.1"/>
    </source>
</evidence>
<dbReference type="SMART" id="SM00020">
    <property type="entry name" value="Tryp_SPc"/>
    <property type="match status" value="1"/>
</dbReference>
<dbReference type="RefSeq" id="XP_024941819.1">
    <property type="nucleotide sequence ID" value="XM_025086051.1"/>
</dbReference>
<evidence type="ECO:0000259" key="3">
    <source>
        <dbReference type="PROSITE" id="PS50240"/>
    </source>
</evidence>
<keyword evidence="1" id="KW-1015">Disulfide bond</keyword>
<dbReference type="KEGG" id="ccin:107268771"/>
<dbReference type="GO" id="GO:0006508">
    <property type="term" value="P:proteolysis"/>
    <property type="evidence" value="ECO:0007669"/>
    <property type="project" value="InterPro"/>
</dbReference>
<proteinExistence type="predicted"/>
<dbReference type="Proteomes" id="UP000694920">
    <property type="component" value="Unplaced"/>
</dbReference>
<evidence type="ECO:0000256" key="1">
    <source>
        <dbReference type="ARBA" id="ARBA00023157"/>
    </source>
</evidence>
<dbReference type="Pfam" id="PF00089">
    <property type="entry name" value="Trypsin"/>
    <property type="match status" value="1"/>
</dbReference>
<reference evidence="5 6" key="1">
    <citation type="submission" date="2025-04" db="UniProtKB">
        <authorList>
            <consortium name="RefSeq"/>
        </authorList>
    </citation>
    <scope>IDENTIFICATION</scope>
</reference>
<dbReference type="GO" id="GO:0004252">
    <property type="term" value="F:serine-type endopeptidase activity"/>
    <property type="evidence" value="ECO:0007669"/>
    <property type="project" value="InterPro"/>
</dbReference>
<name>A0AAJ7RJM7_CEPCN</name>
<feature type="signal peptide" evidence="2">
    <location>
        <begin position="1"/>
        <end position="22"/>
    </location>
</feature>
<organism evidence="4 7">
    <name type="scientific">Cephus cinctus</name>
    <name type="common">Wheat stem sawfly</name>
    <dbReference type="NCBI Taxonomy" id="211228"/>
    <lineage>
        <taxon>Eukaryota</taxon>
        <taxon>Metazoa</taxon>
        <taxon>Ecdysozoa</taxon>
        <taxon>Arthropoda</taxon>
        <taxon>Hexapoda</taxon>
        <taxon>Insecta</taxon>
        <taxon>Pterygota</taxon>
        <taxon>Neoptera</taxon>
        <taxon>Endopterygota</taxon>
        <taxon>Hymenoptera</taxon>
        <taxon>Cephoidea</taxon>
        <taxon>Cephidae</taxon>
        <taxon>Cephus</taxon>
    </lineage>
</organism>
<evidence type="ECO:0000256" key="2">
    <source>
        <dbReference type="SAM" id="SignalP"/>
    </source>
</evidence>
<dbReference type="PANTHER" id="PTHR24252:SF7">
    <property type="entry name" value="HYALIN"/>
    <property type="match status" value="1"/>
</dbReference>
<evidence type="ECO:0000313" key="6">
    <source>
        <dbReference type="RefSeq" id="XP_024941818.1"/>
    </source>
</evidence>
<dbReference type="Gene3D" id="2.40.10.10">
    <property type="entry name" value="Trypsin-like serine proteases"/>
    <property type="match status" value="1"/>
</dbReference>
<dbReference type="InterPro" id="IPR043504">
    <property type="entry name" value="Peptidase_S1_PA_chymotrypsin"/>
</dbReference>
<dbReference type="FunFam" id="2.40.10.10:FF:000068">
    <property type="entry name" value="transmembrane protease serine 2"/>
    <property type="match status" value="1"/>
</dbReference>
<sequence length="277" mass="30850">MSERAWQLLLVMGAATFSTGVAVKIDSGDHPIERIVNGELTEPYEFPGILSLGLTSWASIMHLHQCAGSLIAENWVLTSAGCVLGAVNNTGLYYWLAGTYHLHLPGITRNIQRIVQHPNYNPNESWIHDLALTQLDKPIVFSISVQPLILKPSIDMSMDTEFTVAGWGQVSETLIQPSVLRKTTVKLSDGDFCRNAYAKWNLSIHEEFQFCAGSRDEVTGVCDRDTGGPLFLKNSKVIVGVISWRYGCGLPEYPTVYVRLSSYIEWMSQVTGLFFYL</sequence>
<gene>
    <name evidence="5 6 7" type="primary">LOC107268771</name>
</gene>
<dbReference type="PROSITE" id="PS50240">
    <property type="entry name" value="TRYPSIN_DOM"/>
    <property type="match status" value="1"/>
</dbReference>
<dbReference type="RefSeq" id="XP_024941818.1">
    <property type="nucleotide sequence ID" value="XM_025086050.1"/>
</dbReference>
<dbReference type="InterPro" id="IPR001254">
    <property type="entry name" value="Trypsin_dom"/>
</dbReference>
<dbReference type="AlphaFoldDB" id="A0AAJ7RJM7"/>
<dbReference type="InterPro" id="IPR001314">
    <property type="entry name" value="Peptidase_S1A"/>
</dbReference>
<dbReference type="PANTHER" id="PTHR24252">
    <property type="entry name" value="ACROSIN-RELATED"/>
    <property type="match status" value="1"/>
</dbReference>
<evidence type="ECO:0000313" key="4">
    <source>
        <dbReference type="Proteomes" id="UP000694920"/>
    </source>
</evidence>
<keyword evidence="4" id="KW-1185">Reference proteome</keyword>
<dbReference type="InterPro" id="IPR009003">
    <property type="entry name" value="Peptidase_S1_PA"/>
</dbReference>
<dbReference type="SUPFAM" id="SSF50494">
    <property type="entry name" value="Trypsin-like serine proteases"/>
    <property type="match status" value="1"/>
</dbReference>